<dbReference type="Proteomes" id="UP001139534">
    <property type="component" value="Unassembled WGS sequence"/>
</dbReference>
<evidence type="ECO:0000313" key="2">
    <source>
        <dbReference type="Proteomes" id="UP001139534"/>
    </source>
</evidence>
<dbReference type="InterPro" id="IPR024079">
    <property type="entry name" value="MetalloPept_cat_dom_sf"/>
</dbReference>
<dbReference type="SUPFAM" id="SSF55486">
    <property type="entry name" value="Metalloproteases ('zincins'), catalytic domain"/>
    <property type="match status" value="1"/>
</dbReference>
<accession>A0A9X2BS99</accession>
<dbReference type="GO" id="GO:0008237">
    <property type="term" value="F:metallopeptidase activity"/>
    <property type="evidence" value="ECO:0007669"/>
    <property type="project" value="InterPro"/>
</dbReference>
<organism evidence="1 2">
    <name type="scientific">Paenibacillus mellifer</name>
    <dbReference type="NCBI Taxonomy" id="2937794"/>
    <lineage>
        <taxon>Bacteria</taxon>
        <taxon>Bacillati</taxon>
        <taxon>Bacillota</taxon>
        <taxon>Bacilli</taxon>
        <taxon>Bacillales</taxon>
        <taxon>Paenibacillaceae</taxon>
        <taxon>Paenibacillus</taxon>
    </lineage>
</organism>
<keyword evidence="2" id="KW-1185">Reference proteome</keyword>
<evidence type="ECO:0008006" key="3">
    <source>
        <dbReference type="Google" id="ProtNLM"/>
    </source>
</evidence>
<reference evidence="1" key="1">
    <citation type="submission" date="2022-04" db="EMBL/GenBank/DDBJ databases">
        <authorList>
            <person name="Seo M.-J."/>
        </authorList>
    </citation>
    <scope>NUCLEOTIDE SEQUENCE</scope>
    <source>
        <strain evidence="1">MBLB2552</strain>
    </source>
</reference>
<comment type="caution">
    <text evidence="1">The sequence shown here is derived from an EMBL/GenBank/DDBJ whole genome shotgun (WGS) entry which is preliminary data.</text>
</comment>
<sequence length="128" mass="14259">MATHELGHALGLDHAPVRTLSVMVPATFFSDGTFARVQYFPGNGDINSVNNIYSSNFTSLQPNINENDFVEGKELVTLDFSWSKWYLNLEDLAKDADLVIKADVVANEGTVIGENYFDYKNKIVLVPQ</sequence>
<protein>
    <recommendedName>
        <fullName evidence="3">Peptidase M10 metallopeptidase domain-containing protein</fullName>
    </recommendedName>
</protein>
<proteinExistence type="predicted"/>
<gene>
    <name evidence="1" type="ORF">M0651_05155</name>
</gene>
<dbReference type="AlphaFoldDB" id="A0A9X2BS99"/>
<evidence type="ECO:0000313" key="1">
    <source>
        <dbReference type="EMBL" id="MCK8486561.1"/>
    </source>
</evidence>
<dbReference type="Gene3D" id="3.40.390.10">
    <property type="entry name" value="Collagenase (Catalytic Domain)"/>
    <property type="match status" value="1"/>
</dbReference>
<dbReference type="EMBL" id="JALPRK010000003">
    <property type="protein sequence ID" value="MCK8486561.1"/>
    <property type="molecule type" value="Genomic_DNA"/>
</dbReference>
<name>A0A9X2BS99_9BACL</name>